<keyword evidence="2" id="KW-1185">Reference proteome</keyword>
<feature type="compositionally biased region" description="Acidic residues" evidence="1">
    <location>
        <begin position="22"/>
        <end position="31"/>
    </location>
</feature>
<evidence type="ECO:0000256" key="1">
    <source>
        <dbReference type="SAM" id="MobiDB-lite"/>
    </source>
</evidence>
<dbReference type="InParanoid" id="A0A2R2MTF1"/>
<proteinExistence type="predicted"/>
<gene>
    <name evidence="3" type="primary">LOC106175327</name>
</gene>
<evidence type="ECO:0000313" key="2">
    <source>
        <dbReference type="Proteomes" id="UP000085678"/>
    </source>
</evidence>
<dbReference type="OrthoDB" id="5984388at2759"/>
<evidence type="ECO:0000313" key="3">
    <source>
        <dbReference type="RefSeq" id="XP_023933297.1"/>
    </source>
</evidence>
<name>A0A2R2MTF1_LINAN</name>
<dbReference type="STRING" id="7574.A0A2R2MTF1"/>
<accession>A0A2R2MTF1</accession>
<dbReference type="Pfam" id="PF02992">
    <property type="entry name" value="Transposase_21"/>
    <property type="match status" value="1"/>
</dbReference>
<dbReference type="GeneID" id="106175327"/>
<organism evidence="2 3">
    <name type="scientific">Lingula anatina</name>
    <name type="common">Brachiopod</name>
    <name type="synonym">Lingula unguis</name>
    <dbReference type="NCBI Taxonomy" id="7574"/>
    <lineage>
        <taxon>Eukaryota</taxon>
        <taxon>Metazoa</taxon>
        <taxon>Spiralia</taxon>
        <taxon>Lophotrochozoa</taxon>
        <taxon>Brachiopoda</taxon>
        <taxon>Linguliformea</taxon>
        <taxon>Lingulata</taxon>
        <taxon>Lingulida</taxon>
        <taxon>Linguloidea</taxon>
        <taxon>Lingulidae</taxon>
        <taxon>Lingula</taxon>
    </lineage>
</organism>
<dbReference type="InterPro" id="IPR004242">
    <property type="entry name" value="Transposase_21"/>
</dbReference>
<dbReference type="KEGG" id="lak:106175327"/>
<dbReference type="RefSeq" id="XP_023933297.1">
    <property type="nucleotide sequence ID" value="XM_024077529.1"/>
</dbReference>
<protein>
    <submittedName>
        <fullName evidence="3">Uncharacterized protein LOC106175327</fullName>
    </submittedName>
</protein>
<dbReference type="Proteomes" id="UP000085678">
    <property type="component" value="Unplaced"/>
</dbReference>
<dbReference type="AlphaFoldDB" id="A0A2R2MTF1"/>
<dbReference type="PANTHER" id="PTHR46579:SF2">
    <property type="entry name" value="C2H2-TYPE DOMAIN-CONTAINING PROTEIN"/>
    <property type="match status" value="1"/>
</dbReference>
<feature type="region of interest" description="Disordered" evidence="1">
    <location>
        <begin position="1"/>
        <end position="44"/>
    </location>
</feature>
<dbReference type="PANTHER" id="PTHR46579">
    <property type="entry name" value="F5/8 TYPE C DOMAIN-CONTAINING PROTEIN-RELATED"/>
    <property type="match status" value="1"/>
</dbReference>
<sequence>MPGNTRQVKENRDENLSSSSDTSEESSDDSSDSDRQLTDSSGEEDCMDITEDDLFKELLQRKSNVTVERNVKYLNDPLHRKVSKLMMWFLYFFLFWKCTSSISDQAFSVLLSFLYKFFQVLSFHCENMFLDRVAALFPASLYYLRKVMAIDRDDFVRYVTCPNPDCAAVYDYEKCFDTNRRGEKVAKKCWNVPFRKGKYSRPCNTVLFDKVKLKDGKHSYYPKKVYSYRSVTTALEGFLMRDGFEDMCEEWRSRDVKEGEYIDVYDGKIWSDFLVRNTRDFLAAPRNFGLMLNIDWFQPFDRRKDVSVGVIYMVVMNLPRNVRFKRENLIVVGILPALKKEPSNISSFLEPLVSELKCLWNGLPVKTPKHPTGTTVRAALLCAAADIPAARKLCGFLSHSATFGCSKCLKKFPGSVKDGKDYSGFDKENWQARSKYQHSQAIRRLRKCKTKTSLKEMERSVGYRYTALSELEYFDTVRFHVVDPMHNLFLGTAKHIFKLWLSKEILSRDDLCRIEDRMQRMTVPRECGRLPRDIGANYSGFTADQWKNWTTIYSLYALKGILPDADFKCWQIFVCAVRKIVKPNITSVDLDIADLLFAKFGNRVEKLYGKMSVTPNMHLSCHLVESIKDYGSVYGFWLFSFERFNGKMSSLYNNHVRFEVQLMREFMQFDAILNMKQNMIHGPENNFESFVFSYVSEKNEYSRVMGFHFYTPFKKVADCIHSWQLLDGIVPPLRFKKCPLKMDTDDNRFLCEAYSTMYQGLDVLPHNLSNIYFKFDSLNFGSDYFTSRFNRGDKNCTVVASWAGDDGEITDYGDLRPGLISYFIKHTLFINGSNIPHIFAVVKWYKRSDRQDFPPPFSSWLRNSFITPGAASFIPVQRIRGKCAHVTVETNGVKHLVICPLYRHMCI</sequence>
<reference evidence="3" key="1">
    <citation type="submission" date="2025-08" db="UniProtKB">
        <authorList>
            <consortium name="RefSeq"/>
        </authorList>
    </citation>
    <scope>IDENTIFICATION</scope>
    <source>
        <tissue evidence="3">Gonads</tissue>
    </source>
</reference>